<dbReference type="InterPro" id="IPR011004">
    <property type="entry name" value="Trimer_LpxA-like_sf"/>
</dbReference>
<accession>A0A2M6IUT1</accession>
<comment type="pathway">
    <text evidence="1">Nucleotide-sugar biosynthesis; UDP-N-acetyl-alpha-D-glucosamine biosynthesis; N-acetyl-alpha-D-glucosamine 1-phosphate from alpha-D-glucosamine 6-phosphate (route II): step 2/2.</text>
</comment>
<keyword evidence="4" id="KW-0548">Nucleotidyltransferase</keyword>
<dbReference type="SUPFAM" id="SSF51161">
    <property type="entry name" value="Trimeric LpxA-like enzymes"/>
    <property type="match status" value="1"/>
</dbReference>
<evidence type="ECO:0000256" key="5">
    <source>
        <dbReference type="ARBA" id="ARBA00022737"/>
    </source>
</evidence>
<dbReference type="SUPFAM" id="SSF53448">
    <property type="entry name" value="Nucleotide-diphospho-sugar transferases"/>
    <property type="match status" value="1"/>
</dbReference>
<dbReference type="PANTHER" id="PTHR43584">
    <property type="entry name" value="NUCLEOTIDYL TRANSFERASE"/>
    <property type="match status" value="1"/>
</dbReference>
<dbReference type="InterPro" id="IPR050065">
    <property type="entry name" value="GlmU-like"/>
</dbReference>
<comment type="caution">
    <text evidence="12">The sequence shown here is derived from an EMBL/GenBank/DDBJ whole genome shotgun (WGS) entry which is preliminary data.</text>
</comment>
<reference evidence="12 13" key="1">
    <citation type="submission" date="2017-09" db="EMBL/GenBank/DDBJ databases">
        <title>Depth-based differentiation of microbial function through sediment-hosted aquifers and enrichment of novel symbionts in the deep terrestrial subsurface.</title>
        <authorList>
            <person name="Probst A.J."/>
            <person name="Ladd B."/>
            <person name="Jarett J.K."/>
            <person name="Geller-Mcgrath D.E."/>
            <person name="Sieber C.M."/>
            <person name="Emerson J.B."/>
            <person name="Anantharaman K."/>
            <person name="Thomas B.C."/>
            <person name="Malmstrom R."/>
            <person name="Stieglmeier M."/>
            <person name="Klingl A."/>
            <person name="Woyke T."/>
            <person name="Ryan C.M."/>
            <person name="Banfield J.F."/>
        </authorList>
    </citation>
    <scope>NUCLEOTIDE SEQUENCE [LARGE SCALE GENOMIC DNA]</scope>
    <source>
        <strain evidence="12">CG11_big_fil_rev_8_21_14_0_20_36_8</strain>
    </source>
</reference>
<keyword evidence="7" id="KW-0012">Acyltransferase</keyword>
<dbReference type="Gene3D" id="2.160.10.10">
    <property type="entry name" value="Hexapeptide repeat proteins"/>
    <property type="match status" value="1"/>
</dbReference>
<evidence type="ECO:0000256" key="4">
    <source>
        <dbReference type="ARBA" id="ARBA00022695"/>
    </source>
</evidence>
<evidence type="ECO:0000256" key="2">
    <source>
        <dbReference type="ARBA" id="ARBA00005208"/>
    </source>
</evidence>
<comment type="catalytic activity">
    <reaction evidence="8">
        <text>alpha-D-glucosamine 1-phosphate + acetyl-CoA = N-acetyl-alpha-D-glucosamine 1-phosphate + CoA + H(+)</text>
        <dbReference type="Rhea" id="RHEA:13725"/>
        <dbReference type="ChEBI" id="CHEBI:15378"/>
        <dbReference type="ChEBI" id="CHEBI:57287"/>
        <dbReference type="ChEBI" id="CHEBI:57288"/>
        <dbReference type="ChEBI" id="CHEBI:57776"/>
        <dbReference type="ChEBI" id="CHEBI:58516"/>
        <dbReference type="EC" id="2.3.1.157"/>
    </reaction>
</comment>
<evidence type="ECO:0000313" key="12">
    <source>
        <dbReference type="EMBL" id="PIQ73653.1"/>
    </source>
</evidence>
<dbReference type="PROSITE" id="PS00101">
    <property type="entry name" value="HEXAPEP_TRANSFERASES"/>
    <property type="match status" value="1"/>
</dbReference>
<comment type="pathway">
    <text evidence="2">Nucleotide-sugar biosynthesis; UDP-N-acetyl-alpha-D-glucosamine biosynthesis; UDP-N-acetyl-alpha-D-glucosamine from N-acetyl-alpha-D-glucosamine 1-phosphate: step 1/1.</text>
</comment>
<dbReference type="InterPro" id="IPR005835">
    <property type="entry name" value="NTP_transferase_dom"/>
</dbReference>
<dbReference type="GO" id="GO:0003977">
    <property type="term" value="F:UDP-N-acetylglucosamine diphosphorylase activity"/>
    <property type="evidence" value="ECO:0007669"/>
    <property type="project" value="UniProtKB-EC"/>
</dbReference>
<dbReference type="GO" id="GO:0019134">
    <property type="term" value="F:glucosamine-1-phosphate N-acetyltransferase activity"/>
    <property type="evidence" value="ECO:0007669"/>
    <property type="project" value="UniProtKB-EC"/>
</dbReference>
<protein>
    <submittedName>
        <fullName evidence="12">Uncharacterized protein</fullName>
    </submittedName>
</protein>
<dbReference type="InterPro" id="IPR029044">
    <property type="entry name" value="Nucleotide-diphossugar_trans"/>
</dbReference>
<keyword evidence="6" id="KW-0511">Multifunctional enzyme</keyword>
<dbReference type="Proteomes" id="UP000231056">
    <property type="component" value="Unassembled WGS sequence"/>
</dbReference>
<feature type="domain" description="Nucleotidyl transferase" evidence="10">
    <location>
        <begin position="5"/>
        <end position="200"/>
    </location>
</feature>
<name>A0A2M6IUT1_9BACT</name>
<evidence type="ECO:0000313" key="13">
    <source>
        <dbReference type="Proteomes" id="UP000231056"/>
    </source>
</evidence>
<gene>
    <name evidence="12" type="ORF">COV58_01325</name>
</gene>
<evidence type="ECO:0000256" key="8">
    <source>
        <dbReference type="ARBA" id="ARBA00048247"/>
    </source>
</evidence>
<keyword evidence="5" id="KW-0677">Repeat</keyword>
<dbReference type="Pfam" id="PF25087">
    <property type="entry name" value="GMPPB_C"/>
    <property type="match status" value="1"/>
</dbReference>
<comment type="catalytic activity">
    <reaction evidence="9">
        <text>N-acetyl-alpha-D-glucosamine 1-phosphate + UTP + H(+) = UDP-N-acetyl-alpha-D-glucosamine + diphosphate</text>
        <dbReference type="Rhea" id="RHEA:13509"/>
        <dbReference type="ChEBI" id="CHEBI:15378"/>
        <dbReference type="ChEBI" id="CHEBI:33019"/>
        <dbReference type="ChEBI" id="CHEBI:46398"/>
        <dbReference type="ChEBI" id="CHEBI:57705"/>
        <dbReference type="ChEBI" id="CHEBI:57776"/>
        <dbReference type="EC" id="2.7.7.23"/>
    </reaction>
</comment>
<dbReference type="InterPro" id="IPR018357">
    <property type="entry name" value="Hexapep_transf_CS"/>
</dbReference>
<dbReference type="Pfam" id="PF00483">
    <property type="entry name" value="NTP_transferase"/>
    <property type="match status" value="1"/>
</dbReference>
<evidence type="ECO:0000259" key="11">
    <source>
        <dbReference type="Pfam" id="PF25087"/>
    </source>
</evidence>
<feature type="domain" description="Mannose-1-phosphate guanyltransferase C-terminal" evidence="11">
    <location>
        <begin position="251"/>
        <end position="316"/>
    </location>
</feature>
<keyword evidence="3" id="KW-0808">Transferase</keyword>
<dbReference type="PANTHER" id="PTHR43584:SF8">
    <property type="entry name" value="N-ACETYLMURAMATE ALPHA-1-PHOSPHATE URIDYLYLTRANSFERASE"/>
    <property type="match status" value="1"/>
</dbReference>
<dbReference type="InterPro" id="IPR056729">
    <property type="entry name" value="GMPPB_C"/>
</dbReference>
<sequence length="406" mass="44632">MKPLVVILAGGIGKTFSPLKINKTLLPIFGKPILQHVIEMVETADFHEALIVTNPENELWLSTYQPFNITLQTIVANPRGMGDALLQARESIGSRPILIINAVDMVEPSFLKTLMKPIQNSYGFITGLKIKRNISAGYIKENNGKAIGIVEKPTPGNEPSDMVNLIFHYFSEPEDLFTIMNKIPTSDDQYEKALTELMAQRTIDIVPYNGSWSKLKYPHHVLDMMNLFLKMNKVNSVARSAIVSPHAVLDGFIIIDENARIDAGAIIRGPAYIGKNVKIGSHTLIRQSVIEEGSIIGFGSEVARSYIGPRSKLHHNFVGDSVFESDINPSWGTTFANWRIDGNNPRLLLPNCSIETDGKKLGSIIAKNVFFGVNCAVMPGVTIGAGAKIYPHKVIAVAVCENEVVK</sequence>
<proteinExistence type="predicted"/>
<evidence type="ECO:0000256" key="3">
    <source>
        <dbReference type="ARBA" id="ARBA00022679"/>
    </source>
</evidence>
<evidence type="ECO:0000259" key="10">
    <source>
        <dbReference type="Pfam" id="PF00483"/>
    </source>
</evidence>
<evidence type="ECO:0000256" key="9">
    <source>
        <dbReference type="ARBA" id="ARBA00048493"/>
    </source>
</evidence>
<evidence type="ECO:0000256" key="6">
    <source>
        <dbReference type="ARBA" id="ARBA00023268"/>
    </source>
</evidence>
<dbReference type="AlphaFoldDB" id="A0A2M6IUT1"/>
<evidence type="ECO:0000256" key="7">
    <source>
        <dbReference type="ARBA" id="ARBA00023315"/>
    </source>
</evidence>
<organism evidence="12 13">
    <name type="scientific">Candidatus Roizmanbacteria bacterium CG11_big_fil_rev_8_21_14_0_20_36_8</name>
    <dbReference type="NCBI Taxonomy" id="1974856"/>
    <lineage>
        <taxon>Bacteria</taxon>
        <taxon>Candidatus Roizmaniibacteriota</taxon>
    </lineage>
</organism>
<dbReference type="EMBL" id="PCVM01000030">
    <property type="protein sequence ID" value="PIQ73653.1"/>
    <property type="molecule type" value="Genomic_DNA"/>
</dbReference>
<evidence type="ECO:0000256" key="1">
    <source>
        <dbReference type="ARBA" id="ARBA00005166"/>
    </source>
</evidence>
<dbReference type="Gene3D" id="3.90.550.10">
    <property type="entry name" value="Spore Coat Polysaccharide Biosynthesis Protein SpsA, Chain A"/>
    <property type="match status" value="1"/>
</dbReference>